<evidence type="ECO:0000256" key="8">
    <source>
        <dbReference type="SAM" id="MobiDB-lite"/>
    </source>
</evidence>
<evidence type="ECO:0000313" key="9">
    <source>
        <dbReference type="EMBL" id="CAK8673627.1"/>
    </source>
</evidence>
<protein>
    <recommendedName>
        <fullName evidence="11">Mitoguardin</fullName>
    </recommendedName>
</protein>
<evidence type="ECO:0000256" key="6">
    <source>
        <dbReference type="ARBA" id="ARBA00023128"/>
    </source>
</evidence>
<evidence type="ECO:0000256" key="3">
    <source>
        <dbReference type="ARBA" id="ARBA00022692"/>
    </source>
</evidence>
<comment type="subcellular location">
    <subcellularLocation>
        <location evidence="1">Mitochondrion outer membrane</location>
    </subcellularLocation>
</comment>
<evidence type="ECO:0000256" key="2">
    <source>
        <dbReference type="ARBA" id="ARBA00008969"/>
    </source>
</evidence>
<keyword evidence="10" id="KW-1185">Reference proteome</keyword>
<dbReference type="EMBL" id="CAWYQH010000002">
    <property type="protein sequence ID" value="CAK8673627.1"/>
    <property type="molecule type" value="Genomic_DNA"/>
</dbReference>
<evidence type="ECO:0000313" key="10">
    <source>
        <dbReference type="Proteomes" id="UP001642483"/>
    </source>
</evidence>
<reference evidence="9 10" key="1">
    <citation type="submission" date="2024-02" db="EMBL/GenBank/DDBJ databases">
        <authorList>
            <person name="Daric V."/>
            <person name="Darras S."/>
        </authorList>
    </citation>
    <scope>NUCLEOTIDE SEQUENCE [LARGE SCALE GENOMIC DNA]</scope>
</reference>
<evidence type="ECO:0000256" key="4">
    <source>
        <dbReference type="ARBA" id="ARBA00022787"/>
    </source>
</evidence>
<proteinExistence type="inferred from homology"/>
<name>A0ABP0F5V6_CLALP</name>
<comment type="similarity">
    <text evidence="2">Belongs to the mitoguardin family.</text>
</comment>
<feature type="region of interest" description="Disordered" evidence="8">
    <location>
        <begin position="29"/>
        <end position="90"/>
    </location>
</feature>
<evidence type="ECO:0000256" key="7">
    <source>
        <dbReference type="ARBA" id="ARBA00023136"/>
    </source>
</evidence>
<feature type="compositionally biased region" description="Low complexity" evidence="8">
    <location>
        <begin position="80"/>
        <end position="90"/>
    </location>
</feature>
<dbReference type="PANTHER" id="PTHR21508:SF5">
    <property type="entry name" value="MITOGUARDIN"/>
    <property type="match status" value="1"/>
</dbReference>
<organism evidence="9 10">
    <name type="scientific">Clavelina lepadiformis</name>
    <name type="common">Light-bulb sea squirt</name>
    <name type="synonym">Ascidia lepadiformis</name>
    <dbReference type="NCBI Taxonomy" id="159417"/>
    <lineage>
        <taxon>Eukaryota</taxon>
        <taxon>Metazoa</taxon>
        <taxon>Chordata</taxon>
        <taxon>Tunicata</taxon>
        <taxon>Ascidiacea</taxon>
        <taxon>Aplousobranchia</taxon>
        <taxon>Clavelinidae</taxon>
        <taxon>Clavelina</taxon>
    </lineage>
</organism>
<keyword evidence="7" id="KW-0472">Membrane</keyword>
<feature type="compositionally biased region" description="Polar residues" evidence="8">
    <location>
        <begin position="58"/>
        <end position="71"/>
    </location>
</feature>
<accession>A0ABP0F5V6</accession>
<keyword evidence="5" id="KW-1133">Transmembrane helix</keyword>
<dbReference type="InterPro" id="IPR019392">
    <property type="entry name" value="Miga"/>
</dbReference>
<evidence type="ECO:0000256" key="5">
    <source>
        <dbReference type="ARBA" id="ARBA00022989"/>
    </source>
</evidence>
<evidence type="ECO:0008006" key="11">
    <source>
        <dbReference type="Google" id="ProtNLM"/>
    </source>
</evidence>
<keyword evidence="4" id="KW-1000">Mitochondrion outer membrane</keyword>
<keyword evidence="6" id="KW-0496">Mitochondrion</keyword>
<dbReference type="Proteomes" id="UP001642483">
    <property type="component" value="Unassembled WGS sequence"/>
</dbReference>
<evidence type="ECO:0000256" key="1">
    <source>
        <dbReference type="ARBA" id="ARBA00004294"/>
    </source>
</evidence>
<dbReference type="PANTHER" id="PTHR21508">
    <property type="entry name" value="MITOGUARDIN"/>
    <property type="match status" value="1"/>
</dbReference>
<sequence>MKKSAVVVSVIGVFALTATAIYWRRKRQKRLPDGKPNEKQVTVSRKKYHQRHQRKRSYVSTPAESSPSSIRVLSRRSRKNSCNASASSSTAGSVRMRFKKQLFSQDQKKVAEAEKLYQEGVDSLEFALEKWEKAAVVIHNTPTGSPSLPANYSRFESFSSTHCENKENGKTLNSNMHSQSEGQINALIDNMQSHSISAEELGNNGLSPFEAQLQSIVQRAQQLQETFDIVLYEDSDTGSDTDMTLTGFDETVLSDTDSESNESFVSARETWETRSVDSTQHQMWLYEQALEAVERGEVQCRTSRAELLDCFSEDEFLAKLHCVRQGVELMLQDFSVRNWLIETGRSMIECILCAAERNIDDFQQAFTRLIDFVTQQDNWDIIDKELKQRKVVQINFYDIVLDFLIMDAFEDLENPPSAVMSIMQNRWLADSLKESAIATAVWSVLKAKRSRLEYPDGFRAHLYDISAHVSPVLAWGFMGPDGKLKNVCHHFKKEMLDFLRSLFSFEHIRYTTKAQMADDILKLTRERFSSLLNYLQSTCLHNDIANGFSRS</sequence>
<dbReference type="Pfam" id="PF10265">
    <property type="entry name" value="Miga"/>
    <property type="match status" value="2"/>
</dbReference>
<gene>
    <name evidence="9" type="ORF">CVLEPA_LOCUS3397</name>
</gene>
<feature type="compositionally biased region" description="Basic residues" evidence="8">
    <location>
        <begin position="44"/>
        <end position="57"/>
    </location>
</feature>
<keyword evidence="3" id="KW-0812">Transmembrane</keyword>
<comment type="caution">
    <text evidence="9">The sequence shown here is derived from an EMBL/GenBank/DDBJ whole genome shotgun (WGS) entry which is preliminary data.</text>
</comment>